<dbReference type="OrthoDB" id="191894at2"/>
<evidence type="ECO:0000313" key="2">
    <source>
        <dbReference type="Proteomes" id="UP000057158"/>
    </source>
</evidence>
<dbReference type="PANTHER" id="PTHR38664">
    <property type="entry name" value="SLR0058 PROTEIN"/>
    <property type="match status" value="1"/>
</dbReference>
<dbReference type="InterPro" id="IPR008769">
    <property type="entry name" value="PhaF_PhaI"/>
</dbReference>
<dbReference type="Pfam" id="PF05597">
    <property type="entry name" value="Phasin"/>
    <property type="match status" value="1"/>
</dbReference>
<sequence>MIELIEKTMLAGIGAISLTQKKAEDLISDLRSQFNLSEEKGRELFDKLQQTARDNQKKLQEVAQNEVVAACERLGLVTRDEFDKVRKKVQHLEKQLKEAGK</sequence>
<dbReference type="Proteomes" id="UP000057158">
    <property type="component" value="Chromosome"/>
</dbReference>
<evidence type="ECO:0000313" key="1">
    <source>
        <dbReference type="EMBL" id="ALC17462.1"/>
    </source>
</evidence>
<gene>
    <name evidence="1" type="ORF">DSOUD_2712</name>
</gene>
<proteinExistence type="predicted"/>
<accession>A0A0M4DJC2</accession>
<dbReference type="STRING" id="1603606.DSOUD_2712"/>
<dbReference type="AlphaFoldDB" id="A0A0M4DJC2"/>
<dbReference type="EMBL" id="CP010802">
    <property type="protein sequence ID" value="ALC17462.1"/>
    <property type="molecule type" value="Genomic_DNA"/>
</dbReference>
<dbReference type="PATRIC" id="fig|1603606.3.peg.2945"/>
<dbReference type="KEGG" id="des:DSOUD_2712"/>
<name>A0A0M4DJC2_9BACT</name>
<reference evidence="1 2" key="1">
    <citation type="submission" date="2015-07" db="EMBL/GenBank/DDBJ databases">
        <title>Isolation and Genomic Characterization of a Novel Halophilic Metal-Reducing Deltaproteobacterium from the Deep Subsurface.</title>
        <authorList>
            <person name="Badalamenti J.P."/>
            <person name="Summers Z.M."/>
            <person name="Gralnick J.A."/>
            <person name="Bond D.R."/>
        </authorList>
    </citation>
    <scope>NUCLEOTIDE SEQUENCE [LARGE SCALE GENOMIC DNA]</scope>
    <source>
        <strain evidence="1 2">WTL</strain>
    </source>
</reference>
<dbReference type="PANTHER" id="PTHR38664:SF1">
    <property type="entry name" value="SLR0058 PROTEIN"/>
    <property type="match status" value="1"/>
</dbReference>
<protein>
    <submittedName>
        <fullName evidence="1">Polyhydroxyalkanoate synthesis regulator phasin</fullName>
    </submittedName>
</protein>
<organism evidence="1 2">
    <name type="scientific">Desulfuromonas soudanensis</name>
    <dbReference type="NCBI Taxonomy" id="1603606"/>
    <lineage>
        <taxon>Bacteria</taxon>
        <taxon>Pseudomonadati</taxon>
        <taxon>Thermodesulfobacteriota</taxon>
        <taxon>Desulfuromonadia</taxon>
        <taxon>Desulfuromonadales</taxon>
        <taxon>Desulfuromonadaceae</taxon>
        <taxon>Desulfuromonas</taxon>
    </lineage>
</organism>
<dbReference type="RefSeq" id="WP_053551467.1">
    <property type="nucleotide sequence ID" value="NZ_CP010802.1"/>
</dbReference>
<keyword evidence="2" id="KW-1185">Reference proteome</keyword>